<dbReference type="EMBL" id="CP068393">
    <property type="protein sequence ID" value="QUC68334.1"/>
    <property type="molecule type" value="Genomic_DNA"/>
</dbReference>
<reference evidence="1" key="1">
    <citation type="submission" date="2021-01" db="EMBL/GenBank/DDBJ databases">
        <title>Complete genome sequence of Clostridiales bacterium R-7.</title>
        <authorList>
            <person name="Mahoney-Kurpe S.C."/>
            <person name="Palevich N."/>
            <person name="Koike S."/>
            <person name="Moon C.D."/>
            <person name="Attwood G.T."/>
        </authorList>
    </citation>
    <scope>NUCLEOTIDE SEQUENCE</scope>
    <source>
        <strain evidence="1">R-7</strain>
    </source>
</reference>
<proteinExistence type="predicted"/>
<gene>
    <name evidence="1" type="ORF">JYE49_06500</name>
</gene>
<name>A0AC61MYS3_9FIRM</name>
<protein>
    <submittedName>
        <fullName evidence="1">TatD family hydrolase</fullName>
    </submittedName>
</protein>
<dbReference type="Proteomes" id="UP000682782">
    <property type="component" value="Chromosome"/>
</dbReference>
<accession>A0AC61MYS3</accession>
<keyword evidence="2" id="KW-1185">Reference proteome</keyword>
<evidence type="ECO:0000313" key="2">
    <source>
        <dbReference type="Proteomes" id="UP000682782"/>
    </source>
</evidence>
<evidence type="ECO:0000313" key="1">
    <source>
        <dbReference type="EMBL" id="QUC68334.1"/>
    </source>
</evidence>
<sequence>MMEWFDSHCHVDEEVFDEDREEALARMAEHGITRYAVIGSDMETSRRAIRFAREHAGAIAVGGIHPHEAKGFREEDLAEMADWYRKGKIKAIGEIGLDFYYDHSPREIQREVCIRQMELAWELKAPVAYHIRDAHAEMLEIMKGMKAKLTGGIIHCFSGSAEIAKEYLKLGYYISFAGPLTFKKAPKLQEACRIVPKNRLLIETDSPYMAPEPVRGRRNEPANVRYVGMKLAEIRGETPEEVAEYTTENAKKVYGLE</sequence>
<keyword evidence="1" id="KW-0378">Hydrolase</keyword>
<organism evidence="1 2">
    <name type="scientific">Aristaeella hokkaidonensis</name>
    <dbReference type="NCBI Taxonomy" id="3046382"/>
    <lineage>
        <taxon>Bacteria</taxon>
        <taxon>Bacillati</taxon>
        <taxon>Bacillota</taxon>
        <taxon>Clostridia</taxon>
        <taxon>Eubacteriales</taxon>
        <taxon>Aristaeellaceae</taxon>
        <taxon>Aristaeella</taxon>
    </lineage>
</organism>